<keyword evidence="8" id="KW-0614">Plasmid</keyword>
<accession>A0AAN0MD87</accession>
<dbReference type="PANTHER" id="PTHR43788">
    <property type="entry name" value="DNA2/NAM7 HELICASE FAMILY MEMBER"/>
    <property type="match status" value="1"/>
</dbReference>
<dbReference type="GO" id="GO:0016787">
    <property type="term" value="F:hydrolase activity"/>
    <property type="evidence" value="ECO:0007669"/>
    <property type="project" value="UniProtKB-KW"/>
</dbReference>
<dbReference type="AlphaFoldDB" id="A0AAN0MD87"/>
<keyword evidence="3" id="KW-0378">Hydrolase</keyword>
<dbReference type="InterPro" id="IPR041679">
    <property type="entry name" value="DNA2/NAM7-like_C"/>
</dbReference>
<gene>
    <name evidence="8" type="ORF">AABB31_01360</name>
</gene>
<evidence type="ECO:0000256" key="3">
    <source>
        <dbReference type="ARBA" id="ARBA00022801"/>
    </source>
</evidence>
<dbReference type="InterPro" id="IPR050534">
    <property type="entry name" value="Coronavir_polyprotein_1ab"/>
</dbReference>
<organism evidence="8 9">
    <name type="scientific">Yoonia rhodophyticola</name>
    <dbReference type="NCBI Taxonomy" id="3137370"/>
    <lineage>
        <taxon>Bacteria</taxon>
        <taxon>Pseudomonadati</taxon>
        <taxon>Pseudomonadota</taxon>
        <taxon>Alphaproteobacteria</taxon>
        <taxon>Rhodobacterales</taxon>
        <taxon>Paracoccaceae</taxon>
        <taxon>Yoonia</taxon>
    </lineage>
</organism>
<keyword evidence="4" id="KW-0347">Helicase</keyword>
<proteinExistence type="inferred from homology"/>
<dbReference type="InterPro" id="IPR027417">
    <property type="entry name" value="P-loop_NTPase"/>
</dbReference>
<dbReference type="Pfam" id="PF13087">
    <property type="entry name" value="AAA_12"/>
    <property type="match status" value="1"/>
</dbReference>
<dbReference type="KEGG" id="yrh:AABB31_01360"/>
<comment type="similarity">
    <text evidence="1">Belongs to the DNA2/NAM7 helicase family.</text>
</comment>
<keyword evidence="2" id="KW-0547">Nucleotide-binding</keyword>
<dbReference type="EMBL" id="CP151764">
    <property type="protein sequence ID" value="WZU65846.1"/>
    <property type="molecule type" value="Genomic_DNA"/>
</dbReference>
<evidence type="ECO:0000256" key="1">
    <source>
        <dbReference type="ARBA" id="ARBA00007913"/>
    </source>
</evidence>
<dbReference type="InterPro" id="IPR041677">
    <property type="entry name" value="DNA2/NAM7_AAA_11"/>
</dbReference>
<dbReference type="Gene3D" id="3.40.50.300">
    <property type="entry name" value="P-loop containing nucleotide triphosphate hydrolases"/>
    <property type="match status" value="3"/>
</dbReference>
<keyword evidence="9" id="KW-1185">Reference proteome</keyword>
<evidence type="ECO:0000313" key="8">
    <source>
        <dbReference type="EMBL" id="WZU65846.1"/>
    </source>
</evidence>
<dbReference type="SUPFAM" id="SSF52540">
    <property type="entry name" value="P-loop containing nucleoside triphosphate hydrolases"/>
    <property type="match status" value="2"/>
</dbReference>
<evidence type="ECO:0000313" key="9">
    <source>
        <dbReference type="Proteomes" id="UP001470809"/>
    </source>
</evidence>
<dbReference type="InterPro" id="IPR047187">
    <property type="entry name" value="SF1_C_Upf1"/>
</dbReference>
<dbReference type="PIRSF" id="PIRSF026306">
    <property type="entry name" value="UCP026306"/>
    <property type="match status" value="1"/>
</dbReference>
<feature type="domain" description="DNA2/NAM7 helicase helicase" evidence="6">
    <location>
        <begin position="254"/>
        <end position="454"/>
    </location>
</feature>
<dbReference type="InterPro" id="IPR016834">
    <property type="entry name" value="UCP026306"/>
</dbReference>
<protein>
    <submittedName>
        <fullName evidence="8">AAA domain-containing protein</fullName>
    </submittedName>
</protein>
<evidence type="ECO:0000256" key="4">
    <source>
        <dbReference type="ARBA" id="ARBA00022806"/>
    </source>
</evidence>
<keyword evidence="5" id="KW-0067">ATP-binding</keyword>
<reference evidence="9" key="1">
    <citation type="submission" date="2024-04" db="EMBL/GenBank/DDBJ databases">
        <title>Phylogenomic analyses of a clade within the roseobacter group suggest taxonomic reassignments of species of the genera Aestuariivita, Citreicella, Loktanella, Nautella, Pelagibaca, Ruegeria, Thalassobius, Thiobacimonas and Tropicibacter, and the proposal o.</title>
        <authorList>
            <person name="Jeon C.O."/>
        </authorList>
    </citation>
    <scope>NUCLEOTIDE SEQUENCE [LARGE SCALE GENOMIC DNA]</scope>
    <source>
        <strain evidence="9">SS1-5</strain>
        <plasmid evidence="9">pSS1-5</plasmid>
    </source>
</reference>
<dbReference type="Gene3D" id="3.30.870.10">
    <property type="entry name" value="Endonuclease Chain A"/>
    <property type="match status" value="1"/>
</dbReference>
<dbReference type="GO" id="GO:0005524">
    <property type="term" value="F:ATP binding"/>
    <property type="evidence" value="ECO:0007669"/>
    <property type="project" value="UniProtKB-KW"/>
</dbReference>
<dbReference type="GO" id="GO:0043139">
    <property type="term" value="F:5'-3' DNA helicase activity"/>
    <property type="evidence" value="ECO:0007669"/>
    <property type="project" value="TreeGrafter"/>
</dbReference>
<sequence>MKQNLQNALSYWRSSLADSALGNGRFRNSDRKDFIELSKETLATGILPKNQVAEVFRREEADVKVTAVQLWPMVTARKTSHGATISDGFPDLVAPVVTAATIDRDGTIRPSNNVIARDLLTPLPGVEYALGSMDDFDAFYAASPFSPDENSPLWAQYLKHCRAILDAVAPEWPANDNSYISTGVGFLKRAGTASSSIGHVIGLYDAVLREEPEMPLLDQLAFPTGEDLPLSTETEANFINRLGHSSNEFPLAARQRQSLSYVSRSKTGDVLAVNGPPGTGKTTLLLSVIADAWVRAAHDQTEPPVIVAASTNNQAVTNIIDAFGENFSTGEGPFAGRWIPQLKSYGLYLPSKTLEAKVAHRYQTDRFFRDLETEEGFAKAQEAFLAAGRDAFPGHDEADLEEIVRLLHQEIVKEVSNLTRAERARAFVEQTTAKVSRLLGDNPVVALSELEQEAQAAQATSEQYKNWETSWHKHQADESLFLGLFGFLPPVARKRMARARVALDAIGCSLALGDARSIFDIGTAIQKAVDTAGKAEKAAEQAFKDAKTATADLEKAKRDWQSAVENLDFPADQLPTPKNVDAFADCNARFRLFRLATHYWEARWLLSMAEDLKDITTSHKKSGRKRLEPRWRRRMMLTPCAVSTFASLPSKLKYGFKTGGNWTSSYLYGSIDLLIVDEAGQVSPEVALPSFALAKRALVIGDTQQLEPVADLSEAVDIGNLQRNQILDEDHSETDLTMLSEAGMRSLDGNVMRMAQQACAYAPFPDLERGLYLFEHRRCYDEIINFSNTLCYQGSLQPVRGAAPKDGVLPPMGYIHIDGLAVRYGGSCANATEAATIADWLFANRDKLESHYGEKLEDIVGLVTPFGRQVQELKRACADRGIDRRITIGTVHSLQGAERPIIMFSPVYSKHADGGFIDMSPSMLNVTVSRAKDSFLVFGDMDVLSSAALGTPRAVLGDLLFSSEGRELKFAPQARADLQVSVQSFTTLRDAKNHDQFMLEALASPAREYTIVSPWIVARTLKRVGLLDAFQNAVSHGAHIDVFVDPLLNQKDAGNGQTQLEAARDTLTRVGVTLHEVRQLHSKIFIVGADQLCIGSYNWLSADRDGPYARHETSIAYSGSHLEKEISLIQESLGAREKR</sequence>
<evidence type="ECO:0000256" key="5">
    <source>
        <dbReference type="ARBA" id="ARBA00022840"/>
    </source>
</evidence>
<evidence type="ECO:0000256" key="2">
    <source>
        <dbReference type="ARBA" id="ARBA00022741"/>
    </source>
</evidence>
<dbReference type="RefSeq" id="WP_342075178.1">
    <property type="nucleotide sequence ID" value="NZ_CP151764.2"/>
</dbReference>
<dbReference type="CDD" id="cd18808">
    <property type="entry name" value="SF1_C_Upf1"/>
    <property type="match status" value="1"/>
</dbReference>
<evidence type="ECO:0000259" key="6">
    <source>
        <dbReference type="Pfam" id="PF13086"/>
    </source>
</evidence>
<feature type="domain" description="DNA2/NAM7 helicase-like C-terminal" evidence="7">
    <location>
        <begin position="775"/>
        <end position="941"/>
    </location>
</feature>
<reference evidence="8 9" key="2">
    <citation type="submission" date="2024-08" db="EMBL/GenBank/DDBJ databases">
        <title>Phylogenomic analyses of a clade within the roseobacter group suggest taxonomic reassignments of species of the genera Aestuariivita, Citreicella, Loktanella, Nautella, Pelagibaca, Ruegeria, Thalassobius, Thiobacimonas and Tropicibacter, and the proposal o.</title>
        <authorList>
            <person name="Jeon C.O."/>
        </authorList>
    </citation>
    <scope>NUCLEOTIDE SEQUENCE [LARGE SCALE GENOMIC DNA]</scope>
    <source>
        <strain evidence="8 9">SS1-5</strain>
        <plasmid evidence="8 9">pSS1-5</plasmid>
    </source>
</reference>
<geneLocation type="plasmid" evidence="8 9">
    <name>pSS1-5</name>
</geneLocation>
<dbReference type="Proteomes" id="UP001470809">
    <property type="component" value="Plasmid pSS1-5"/>
</dbReference>
<dbReference type="PANTHER" id="PTHR43788:SF8">
    <property type="entry name" value="DNA-BINDING PROTEIN SMUBP-2"/>
    <property type="match status" value="1"/>
</dbReference>
<dbReference type="SUPFAM" id="SSF56024">
    <property type="entry name" value="Phospholipase D/nuclease"/>
    <property type="match status" value="1"/>
</dbReference>
<name>A0AAN0MD87_9RHOB</name>
<evidence type="ECO:0000259" key="7">
    <source>
        <dbReference type="Pfam" id="PF13087"/>
    </source>
</evidence>
<dbReference type="Pfam" id="PF13086">
    <property type="entry name" value="AAA_11"/>
    <property type="match status" value="1"/>
</dbReference>